<reference evidence="2 3" key="1">
    <citation type="submission" date="2021-01" db="EMBL/GenBank/DDBJ databases">
        <title>Whole genome shotgun sequence of Plantactinospora endophytica NBRC 110450.</title>
        <authorList>
            <person name="Komaki H."/>
            <person name="Tamura T."/>
        </authorList>
    </citation>
    <scope>NUCLEOTIDE SEQUENCE [LARGE SCALE GENOMIC DNA]</scope>
    <source>
        <strain evidence="2 3">NBRC 110450</strain>
    </source>
</reference>
<organism evidence="2 3">
    <name type="scientific">Plantactinospora endophytica</name>
    <dbReference type="NCBI Taxonomy" id="673535"/>
    <lineage>
        <taxon>Bacteria</taxon>
        <taxon>Bacillati</taxon>
        <taxon>Actinomycetota</taxon>
        <taxon>Actinomycetes</taxon>
        <taxon>Micromonosporales</taxon>
        <taxon>Micromonosporaceae</taxon>
        <taxon>Plantactinospora</taxon>
    </lineage>
</organism>
<evidence type="ECO:0000256" key="1">
    <source>
        <dbReference type="SAM" id="MobiDB-lite"/>
    </source>
</evidence>
<proteinExistence type="predicted"/>
<keyword evidence="3" id="KW-1185">Reference proteome</keyword>
<protein>
    <submittedName>
        <fullName evidence="2">Uncharacterized protein</fullName>
    </submittedName>
</protein>
<evidence type="ECO:0000313" key="3">
    <source>
        <dbReference type="Proteomes" id="UP000646749"/>
    </source>
</evidence>
<dbReference type="Proteomes" id="UP000646749">
    <property type="component" value="Unassembled WGS sequence"/>
</dbReference>
<gene>
    <name evidence="2" type="ORF">Pen02_10620</name>
</gene>
<evidence type="ECO:0000313" key="2">
    <source>
        <dbReference type="EMBL" id="GIG86126.1"/>
    </source>
</evidence>
<accession>A0ABQ4DUK4</accession>
<sequence>MRAVIGPVDPPPPPSGRVASADGADQGGENLPADEPLELGAQTGHAVVWSDWSRMGAQAGQLDSLASRVALAGPDTRVIAQVAALFPGQTGRAERQSV</sequence>
<comment type="caution">
    <text evidence="2">The sequence shown here is derived from an EMBL/GenBank/DDBJ whole genome shotgun (WGS) entry which is preliminary data.</text>
</comment>
<dbReference type="EMBL" id="BONW01000003">
    <property type="protein sequence ID" value="GIG86126.1"/>
    <property type="molecule type" value="Genomic_DNA"/>
</dbReference>
<feature type="region of interest" description="Disordered" evidence="1">
    <location>
        <begin position="1"/>
        <end position="36"/>
    </location>
</feature>
<name>A0ABQ4DUK4_9ACTN</name>